<proteinExistence type="predicted"/>
<dbReference type="Proteomes" id="UP001066276">
    <property type="component" value="Chromosome 3_1"/>
</dbReference>
<protein>
    <submittedName>
        <fullName evidence="1">Uncharacterized protein</fullName>
    </submittedName>
</protein>
<reference evidence="1" key="1">
    <citation type="journal article" date="2022" name="bioRxiv">
        <title>Sequencing and chromosome-scale assembly of the giantPleurodeles waltlgenome.</title>
        <authorList>
            <person name="Brown T."/>
            <person name="Elewa A."/>
            <person name="Iarovenko S."/>
            <person name="Subramanian E."/>
            <person name="Araus A.J."/>
            <person name="Petzold A."/>
            <person name="Susuki M."/>
            <person name="Suzuki K.-i.T."/>
            <person name="Hayashi T."/>
            <person name="Toyoda A."/>
            <person name="Oliveira C."/>
            <person name="Osipova E."/>
            <person name="Leigh N.D."/>
            <person name="Simon A."/>
            <person name="Yun M.H."/>
        </authorList>
    </citation>
    <scope>NUCLEOTIDE SEQUENCE</scope>
    <source>
        <strain evidence="1">20211129_DDA</strain>
        <tissue evidence="1">Liver</tissue>
    </source>
</reference>
<sequence>MKDVLEVMRFLQKIFIKQDVIKEGCPKILWRDAEKDVSPIQEHQRRGMLRWLADCGSKGKHTAEAWLPEKMERFHNQLCGHETLPAVSVTLTDSATGLASDFLLKCPEELQ</sequence>
<keyword evidence="2" id="KW-1185">Reference proteome</keyword>
<comment type="caution">
    <text evidence="1">The sequence shown here is derived from an EMBL/GenBank/DDBJ whole genome shotgun (WGS) entry which is preliminary data.</text>
</comment>
<dbReference type="AlphaFoldDB" id="A0AAV7U776"/>
<evidence type="ECO:0000313" key="1">
    <source>
        <dbReference type="EMBL" id="KAJ1184386.1"/>
    </source>
</evidence>
<dbReference type="EMBL" id="JANPWB010000005">
    <property type="protein sequence ID" value="KAJ1184386.1"/>
    <property type="molecule type" value="Genomic_DNA"/>
</dbReference>
<name>A0AAV7U776_PLEWA</name>
<evidence type="ECO:0000313" key="2">
    <source>
        <dbReference type="Proteomes" id="UP001066276"/>
    </source>
</evidence>
<organism evidence="1 2">
    <name type="scientific">Pleurodeles waltl</name>
    <name type="common">Iberian ribbed newt</name>
    <dbReference type="NCBI Taxonomy" id="8319"/>
    <lineage>
        <taxon>Eukaryota</taxon>
        <taxon>Metazoa</taxon>
        <taxon>Chordata</taxon>
        <taxon>Craniata</taxon>
        <taxon>Vertebrata</taxon>
        <taxon>Euteleostomi</taxon>
        <taxon>Amphibia</taxon>
        <taxon>Batrachia</taxon>
        <taxon>Caudata</taxon>
        <taxon>Salamandroidea</taxon>
        <taxon>Salamandridae</taxon>
        <taxon>Pleurodelinae</taxon>
        <taxon>Pleurodeles</taxon>
    </lineage>
</organism>
<gene>
    <name evidence="1" type="ORF">NDU88_001193</name>
</gene>
<accession>A0AAV7U776</accession>